<feature type="domain" description="HTH merR-type" evidence="5">
    <location>
        <begin position="1"/>
        <end position="73"/>
    </location>
</feature>
<dbReference type="InterPro" id="IPR000551">
    <property type="entry name" value="MerR-type_HTH_dom"/>
</dbReference>
<evidence type="ECO:0000313" key="6">
    <source>
        <dbReference type="EMBL" id="QUF05556.1"/>
    </source>
</evidence>
<dbReference type="SMART" id="SM00422">
    <property type="entry name" value="HTH_MERR"/>
    <property type="match status" value="1"/>
</dbReference>
<evidence type="ECO:0000256" key="2">
    <source>
        <dbReference type="ARBA" id="ARBA00023015"/>
    </source>
</evidence>
<keyword evidence="2" id="KW-0805">Transcription regulation</keyword>
<dbReference type="EMBL" id="CP073249">
    <property type="protein sequence ID" value="QUF05556.1"/>
    <property type="molecule type" value="Genomic_DNA"/>
</dbReference>
<dbReference type="Gene3D" id="1.10.1660.10">
    <property type="match status" value="1"/>
</dbReference>
<protein>
    <submittedName>
        <fullName evidence="6">MerR family transcriptional regulator</fullName>
    </submittedName>
</protein>
<evidence type="ECO:0000256" key="4">
    <source>
        <dbReference type="ARBA" id="ARBA00023163"/>
    </source>
</evidence>
<accession>A0AA45L906</accession>
<dbReference type="Pfam" id="PF13411">
    <property type="entry name" value="MerR_1"/>
    <property type="match status" value="1"/>
</dbReference>
<evidence type="ECO:0000256" key="3">
    <source>
        <dbReference type="ARBA" id="ARBA00023125"/>
    </source>
</evidence>
<dbReference type="PANTHER" id="PTHR30204">
    <property type="entry name" value="REDOX-CYCLING DRUG-SENSING TRANSCRIPTIONAL ACTIVATOR SOXR"/>
    <property type="match status" value="1"/>
</dbReference>
<organism evidence="6 7">
    <name type="scientific">Actinosynnema pretiosum subsp. pretiosum</name>
    <dbReference type="NCBI Taxonomy" id="103721"/>
    <lineage>
        <taxon>Bacteria</taxon>
        <taxon>Bacillati</taxon>
        <taxon>Actinomycetota</taxon>
        <taxon>Actinomycetes</taxon>
        <taxon>Pseudonocardiales</taxon>
        <taxon>Pseudonocardiaceae</taxon>
        <taxon>Actinosynnema</taxon>
    </lineage>
</organism>
<dbReference type="AlphaFoldDB" id="A0AA45L906"/>
<dbReference type="PROSITE" id="PS50937">
    <property type="entry name" value="HTH_MERR_2"/>
    <property type="match status" value="1"/>
</dbReference>
<dbReference type="InterPro" id="IPR047057">
    <property type="entry name" value="MerR_fam"/>
</dbReference>
<keyword evidence="3" id="KW-0238">DNA-binding</keyword>
<keyword evidence="1" id="KW-0678">Repressor</keyword>
<dbReference type="GO" id="GO:0003700">
    <property type="term" value="F:DNA-binding transcription factor activity"/>
    <property type="evidence" value="ECO:0007669"/>
    <property type="project" value="InterPro"/>
</dbReference>
<proteinExistence type="predicted"/>
<evidence type="ECO:0000256" key="1">
    <source>
        <dbReference type="ARBA" id="ARBA00022491"/>
    </source>
</evidence>
<dbReference type="PANTHER" id="PTHR30204:SF69">
    <property type="entry name" value="MERR-FAMILY TRANSCRIPTIONAL REGULATOR"/>
    <property type="match status" value="1"/>
</dbReference>
<dbReference type="SUPFAM" id="SSF46955">
    <property type="entry name" value="Putative DNA-binding domain"/>
    <property type="match status" value="1"/>
</dbReference>
<dbReference type="GO" id="GO:0003677">
    <property type="term" value="F:DNA binding"/>
    <property type="evidence" value="ECO:0007669"/>
    <property type="project" value="UniProtKB-KW"/>
</dbReference>
<gene>
    <name evidence="6" type="ORF">KCV87_05510</name>
</gene>
<dbReference type="InterPro" id="IPR009061">
    <property type="entry name" value="DNA-bd_dom_put_sf"/>
</dbReference>
<sequence length="282" mass="31511">MVFLSISEFSEMCALPAQTLRFYHSEGLLVPAHVDERTGYRSYDFVQVEQAMLISTLRGAGLSVRHVRQALDAPDTALGLLTEHRESLLRKRKLEDEALRDAEVFVSDWPQVREHAVPEITALRTMVPGSRHEDVLAERVSAAVDRLRRIAADAGAEVSGPPWKQHALETQEQKAKTMDPDGNDLFVALPLLTPITPDSLPADVHTHVLEAHEEVSIVLPGRDTLPRLGAVFNRLVDHSARVNRMVAFWSPRYLLHEGSVEISATVTDFEEGETFEDDLPDQ</sequence>
<evidence type="ECO:0000313" key="7">
    <source>
        <dbReference type="Proteomes" id="UP000677152"/>
    </source>
</evidence>
<evidence type="ECO:0000259" key="5">
    <source>
        <dbReference type="PROSITE" id="PS50937"/>
    </source>
</evidence>
<dbReference type="Proteomes" id="UP000677152">
    <property type="component" value="Chromosome"/>
</dbReference>
<keyword evidence="4" id="KW-0804">Transcription</keyword>
<reference evidence="6" key="1">
    <citation type="submission" date="2021-04" db="EMBL/GenBank/DDBJ databases">
        <title>Genomic sequence of Actinosynnema pretiosum subsp. pretiosum ATCC 31280 (C-14919).</title>
        <authorList>
            <person name="Bai L."/>
            <person name="Wang X."/>
            <person name="Xiao Y."/>
        </authorList>
    </citation>
    <scope>NUCLEOTIDE SEQUENCE</scope>
    <source>
        <strain evidence="6">ATCC 31280</strain>
    </source>
</reference>
<name>A0AA45L906_9PSEU</name>